<proteinExistence type="predicted"/>
<accession>A0A7S7VAK2</accession>
<keyword evidence="3" id="KW-1185">Reference proteome</keyword>
<reference evidence="2 3" key="1">
    <citation type="submission" date="2018-06" db="EMBL/GenBank/DDBJ databases">
        <title>Comparative genomics of rhizobia nodulating Arachis hypogaea in China.</title>
        <authorList>
            <person name="Li Y."/>
        </authorList>
    </citation>
    <scope>NUCLEOTIDE SEQUENCE [LARGE SCALE GENOMIC DNA]</scope>
    <source>
        <strain evidence="2 3">CCBAU 51658</strain>
    </source>
</reference>
<sequence length="515" mass="56896">MVALQCRRRITCGPGGSKSPGFAKLHPESSVPCRGIARRLAVGLIGSAILFASLAVPARAQDEEDDEAVEVSAAQAKPFRLYRWQEDYSYLANKRQRDAWEQIKYIPLPGLPGSWLSLGGEARYRLDGYSPYLFGIGKSGFDWASNQERLLLDFDLHIGQVFRTFVQFDTSHEGGRPVQRAYDQSAPDLRQGFVDVVLPMAGGNFMVRSGREELYLGDSRWLSVRDPTNIRRSFDGFLAEYNDRMLTLRAFAAHPVNILPGSFDDATLNSEYFRGGYAAVRSPFGIPMAVDAYVYGRQQASVTYARGTAAEDRWSGGARIASSVRGFELIGEATYQWGSFGSAAISAYGAFGDVGYRFAPRDFLRRKVTPKLGVRAHYASGDDNLNSGAFHNFTGAYPAASVISEMSLLSVSNATNIQPYAQMLIAPGLVLGANWNFVRKVAVADSVYGPIGTLITAKGSKALDVAQIGQVDMTWEANRFLQLHALYAHIYAGQYIRDAGGRSFDYYRLQAMWRW</sequence>
<dbReference type="EMBL" id="CP030057">
    <property type="protein sequence ID" value="QOZ62642.1"/>
    <property type="molecule type" value="Genomic_DNA"/>
</dbReference>
<gene>
    <name evidence="2" type="ORF">XH86_30755</name>
</gene>
<dbReference type="Gene3D" id="2.40.160.100">
    <property type="match status" value="1"/>
</dbReference>
<protein>
    <recommendedName>
        <fullName evidence="1">Alginate export domain-containing protein</fullName>
    </recommendedName>
</protein>
<dbReference type="InterPro" id="IPR025388">
    <property type="entry name" value="Alginate_export_dom"/>
</dbReference>
<organism evidence="2 3">
    <name type="scientific">Bradyrhizobium guangdongense</name>
    <dbReference type="NCBI Taxonomy" id="1325090"/>
    <lineage>
        <taxon>Bacteria</taxon>
        <taxon>Pseudomonadati</taxon>
        <taxon>Pseudomonadota</taxon>
        <taxon>Alphaproteobacteria</taxon>
        <taxon>Hyphomicrobiales</taxon>
        <taxon>Nitrobacteraceae</taxon>
        <taxon>Bradyrhizobium</taxon>
    </lineage>
</organism>
<feature type="domain" description="Alginate export" evidence="1">
    <location>
        <begin position="115"/>
        <end position="506"/>
    </location>
</feature>
<evidence type="ECO:0000313" key="2">
    <source>
        <dbReference type="EMBL" id="QOZ62642.1"/>
    </source>
</evidence>
<dbReference type="InterPro" id="IPR053728">
    <property type="entry name" value="Alginate_Permeability_Chnl"/>
</dbReference>
<evidence type="ECO:0000259" key="1">
    <source>
        <dbReference type="Pfam" id="PF13372"/>
    </source>
</evidence>
<dbReference type="Proteomes" id="UP000593880">
    <property type="component" value="Chromosome"/>
</dbReference>
<evidence type="ECO:0000313" key="3">
    <source>
        <dbReference type="Proteomes" id="UP000593880"/>
    </source>
</evidence>
<dbReference type="Pfam" id="PF13372">
    <property type="entry name" value="Alginate_exp"/>
    <property type="match status" value="1"/>
</dbReference>
<name>A0A7S7VAK2_9BRAD</name>